<gene>
    <name evidence="2" type="ORF">B9G39_06830</name>
</gene>
<dbReference type="Proteomes" id="UP000257039">
    <property type="component" value="Unassembled WGS sequence"/>
</dbReference>
<dbReference type="Pfam" id="PF01527">
    <property type="entry name" value="HTH_Tnp_1"/>
    <property type="match status" value="1"/>
</dbReference>
<dbReference type="GO" id="GO:0004803">
    <property type="term" value="F:transposase activity"/>
    <property type="evidence" value="ECO:0007669"/>
    <property type="project" value="InterPro"/>
</dbReference>
<feature type="coiled-coil region" evidence="1">
    <location>
        <begin position="63"/>
        <end position="97"/>
    </location>
</feature>
<reference evidence="2 3" key="1">
    <citation type="submission" date="2017-04" db="EMBL/GenBank/DDBJ databases">
        <title>Draft genome sequence of Zooshikella ganghwensis VG4 isolated from Red Sea sediments.</title>
        <authorList>
            <person name="Rehman Z."/>
            <person name="Alam I."/>
            <person name="Kamau A."/>
            <person name="Bajic V."/>
            <person name="Leiknes T."/>
        </authorList>
    </citation>
    <scope>NUCLEOTIDE SEQUENCE [LARGE SCALE GENOMIC DNA]</scope>
    <source>
        <strain evidence="2 3">VG4</strain>
    </source>
</reference>
<accession>A0A4P9VKW7</accession>
<organism evidence="2 3">
    <name type="scientific">Zooshikella ganghwensis</name>
    <dbReference type="NCBI Taxonomy" id="202772"/>
    <lineage>
        <taxon>Bacteria</taxon>
        <taxon>Pseudomonadati</taxon>
        <taxon>Pseudomonadota</taxon>
        <taxon>Gammaproteobacteria</taxon>
        <taxon>Oceanospirillales</taxon>
        <taxon>Zooshikellaceae</taxon>
        <taxon>Zooshikella</taxon>
    </lineage>
</organism>
<protein>
    <submittedName>
        <fullName evidence="2">Transposase</fullName>
    </submittedName>
</protein>
<evidence type="ECO:0000313" key="2">
    <source>
        <dbReference type="EMBL" id="RDH43179.1"/>
    </source>
</evidence>
<dbReference type="GO" id="GO:0003677">
    <property type="term" value="F:DNA binding"/>
    <property type="evidence" value="ECO:0007669"/>
    <property type="project" value="InterPro"/>
</dbReference>
<dbReference type="EMBL" id="NDXW01000001">
    <property type="protein sequence ID" value="RDH43179.1"/>
    <property type="molecule type" value="Genomic_DNA"/>
</dbReference>
<evidence type="ECO:0000313" key="3">
    <source>
        <dbReference type="Proteomes" id="UP000257039"/>
    </source>
</evidence>
<name>A0A4P9VKW7_9GAMM</name>
<keyword evidence="1" id="KW-0175">Coiled coil</keyword>
<dbReference type="InterPro" id="IPR002514">
    <property type="entry name" value="Transposase_8"/>
</dbReference>
<comment type="caution">
    <text evidence="2">The sequence shown here is derived from an EMBL/GenBank/DDBJ whole genome shotgun (WGS) entry which is preliminary data.</text>
</comment>
<dbReference type="AlphaFoldDB" id="A0A4P9VKW7"/>
<evidence type="ECO:0000256" key="1">
    <source>
        <dbReference type="SAM" id="Coils"/>
    </source>
</evidence>
<sequence length="114" mass="13111">MPGNKKNAEQWSSADRFNIVVETARLNAAELSEYCRKKGLFPEQIQQWKQACVEANATQQAHSKKNYEQLKQEQKKNKQLEKELKRKEKALAEAAALLVLQKKAQALWGEPEDD</sequence>
<keyword evidence="3" id="KW-1185">Reference proteome</keyword>
<dbReference type="GO" id="GO:0006313">
    <property type="term" value="P:DNA transposition"/>
    <property type="evidence" value="ECO:0007669"/>
    <property type="project" value="InterPro"/>
</dbReference>
<proteinExistence type="predicted"/>
<dbReference type="RefSeq" id="WP_094786547.1">
    <property type="nucleotide sequence ID" value="NZ_NDXW01000001.1"/>
</dbReference>